<dbReference type="GeneID" id="19816575"/>
<dbReference type="RefSeq" id="YP_009047070.1">
    <property type="nucleotide sequence ID" value="NC_019913.1"/>
</dbReference>
<dbReference type="KEGG" id="vg:19816575"/>
<keyword evidence="3" id="KW-1185">Reference proteome</keyword>
<sequence length="87" mass="9955">MKTGDGQSETSVTTDRVQSDRRVREAHQKFSQHWEIYVAITHPLKLTTYGELSTVLTTEDLYNILEVIDVHDTITQVAKEHAEADKK</sequence>
<organism evidence="2 3">
    <name type="scientific">Pseudomonas phage PaP1</name>
    <dbReference type="NCBI Taxonomy" id="685892"/>
    <lineage>
        <taxon>Viruses</taxon>
        <taxon>Duplodnaviria</taxon>
        <taxon>Heunggongvirae</taxon>
        <taxon>Uroviricota</taxon>
        <taxon>Caudoviricetes</taxon>
        <taxon>Vandenendeviridae</taxon>
        <taxon>Skurskavirinae</taxon>
        <taxon>Pakpunavirus</taxon>
        <taxon>Pakpunavirus PaP1</taxon>
    </lineage>
</organism>
<reference evidence="2 3" key="1">
    <citation type="journal article" date="2013" name="PLoS ONE">
        <title>Genomic and Proteomic Analyses of the Terminally Redundant Genome of the Pseudomonas aeruginosa Phage PaP1: Establishment of Genus PaP1-Like Phages.</title>
        <authorList>
            <person name="Lu S."/>
            <person name="Le S."/>
            <person name="Tan Y."/>
            <person name="Zhu J."/>
            <person name="Li M."/>
            <person name="Rao X."/>
            <person name="Zou L."/>
            <person name="Li S."/>
            <person name="Wang J."/>
            <person name="Jin X."/>
            <person name="Huang G."/>
            <person name="Zhang L."/>
            <person name="Zhao X."/>
            <person name="Hu F."/>
        </authorList>
    </citation>
    <scope>NUCLEOTIDE SEQUENCE [LARGE SCALE GENOMIC DNA]</scope>
</reference>
<gene>
    <name evidence="2" type="ORF">PaP1_gp161</name>
</gene>
<dbReference type="EMBL" id="HQ832595">
    <property type="protein sequence ID" value="AIE90109.1"/>
    <property type="molecule type" value="Genomic_DNA"/>
</dbReference>
<dbReference type="OrthoDB" id="26212at10239"/>
<proteinExistence type="predicted"/>
<protein>
    <submittedName>
        <fullName evidence="2">Uncharacterized protein</fullName>
    </submittedName>
</protein>
<evidence type="ECO:0000313" key="2">
    <source>
        <dbReference type="EMBL" id="AIE90109.1"/>
    </source>
</evidence>
<name>A0A068NXV0_9CAUD</name>
<evidence type="ECO:0000256" key="1">
    <source>
        <dbReference type="SAM" id="MobiDB-lite"/>
    </source>
</evidence>
<evidence type="ECO:0000313" key="3">
    <source>
        <dbReference type="Proteomes" id="UP000008424"/>
    </source>
</evidence>
<feature type="compositionally biased region" description="Polar residues" evidence="1">
    <location>
        <begin position="1"/>
        <end position="16"/>
    </location>
</feature>
<accession>A0A068NXV0</accession>
<dbReference type="Proteomes" id="UP000008424">
    <property type="component" value="Segment"/>
</dbReference>
<feature type="region of interest" description="Disordered" evidence="1">
    <location>
        <begin position="1"/>
        <end position="24"/>
    </location>
</feature>